<name>A0A6J7GT21_9ZZZZ</name>
<protein>
    <submittedName>
        <fullName evidence="8">Unannotated protein</fullName>
    </submittedName>
</protein>
<dbReference type="Pfam" id="PF00440">
    <property type="entry name" value="TetR_N"/>
    <property type="match status" value="1"/>
</dbReference>
<dbReference type="InterPro" id="IPR036271">
    <property type="entry name" value="Tet_transcr_reg_TetR-rel_C_sf"/>
</dbReference>
<dbReference type="Gene3D" id="1.10.357.10">
    <property type="entry name" value="Tetracycline Repressor, domain 2"/>
    <property type="match status" value="1"/>
</dbReference>
<dbReference type="GO" id="GO:0003700">
    <property type="term" value="F:DNA-binding transcription factor activity"/>
    <property type="evidence" value="ECO:0007669"/>
    <property type="project" value="TreeGrafter"/>
</dbReference>
<dbReference type="EMBL" id="CAFBIY010000202">
    <property type="protein sequence ID" value="CAB4853114.1"/>
    <property type="molecule type" value="Genomic_DNA"/>
</dbReference>
<feature type="domain" description="HTH tetR-type" evidence="4">
    <location>
        <begin position="13"/>
        <end position="73"/>
    </location>
</feature>
<dbReference type="InterPro" id="IPR050109">
    <property type="entry name" value="HTH-type_TetR-like_transc_reg"/>
</dbReference>
<evidence type="ECO:0000256" key="2">
    <source>
        <dbReference type="ARBA" id="ARBA00023125"/>
    </source>
</evidence>
<keyword evidence="1" id="KW-0805">Transcription regulation</keyword>
<dbReference type="EMBL" id="CAFBMT010000001">
    <property type="protein sequence ID" value="CAB4911587.1"/>
    <property type="molecule type" value="Genomic_DNA"/>
</dbReference>
<dbReference type="SUPFAM" id="SSF48498">
    <property type="entry name" value="Tetracyclin repressor-like, C-terminal domain"/>
    <property type="match status" value="1"/>
</dbReference>
<keyword evidence="2" id="KW-0238">DNA-binding</keyword>
<accession>A0A6J7GT21</accession>
<proteinExistence type="predicted"/>
<gene>
    <name evidence="6" type="ORF">UFOPK2656_00466</name>
    <name evidence="7" type="ORF">UFOPK3267_02638</name>
    <name evidence="8" type="ORF">UFOPK3651_00234</name>
    <name evidence="9" type="ORF">UFOPK3931_02707</name>
    <name evidence="5" type="ORF">UFOPK4189_00463</name>
</gene>
<dbReference type="EMBL" id="CAESGF010000002">
    <property type="protein sequence ID" value="CAB4362683.1"/>
    <property type="molecule type" value="Genomic_DNA"/>
</dbReference>
<dbReference type="PROSITE" id="PS50977">
    <property type="entry name" value="HTH_TETR_2"/>
    <property type="match status" value="1"/>
</dbReference>
<keyword evidence="3" id="KW-0804">Transcription</keyword>
<evidence type="ECO:0000256" key="3">
    <source>
        <dbReference type="ARBA" id="ARBA00023163"/>
    </source>
</evidence>
<evidence type="ECO:0000313" key="9">
    <source>
        <dbReference type="EMBL" id="CAB5009151.1"/>
    </source>
</evidence>
<dbReference type="GO" id="GO:0000976">
    <property type="term" value="F:transcription cis-regulatory region binding"/>
    <property type="evidence" value="ECO:0007669"/>
    <property type="project" value="TreeGrafter"/>
</dbReference>
<sequence length="192" mass="20808">MAATGTECDPRIVRSRAKLLAAATELLVESGPRAVTVDAVAERSGVAKSTLYRHWASRDELLVDVMRSHLPDAPPADLGAGFEAALRAQIATVVRVFSDPEWVRILPSLISLQHHVPQMAELMAVDREANVAMLRDVVALGRAEGRLPADVDARTVLHLLIGPLMFAVLSGDGDRLQELADEVVARFLASYR</sequence>
<dbReference type="Gene3D" id="1.10.10.60">
    <property type="entry name" value="Homeodomain-like"/>
    <property type="match status" value="1"/>
</dbReference>
<dbReference type="InterPro" id="IPR011075">
    <property type="entry name" value="TetR_C"/>
</dbReference>
<evidence type="ECO:0000256" key="1">
    <source>
        <dbReference type="ARBA" id="ARBA00023015"/>
    </source>
</evidence>
<dbReference type="EMBL" id="CAFBOL010000101">
    <property type="protein sequence ID" value="CAB5009151.1"/>
    <property type="molecule type" value="Genomic_DNA"/>
</dbReference>
<dbReference type="PANTHER" id="PTHR30055:SF148">
    <property type="entry name" value="TETR-FAMILY TRANSCRIPTIONAL REGULATOR"/>
    <property type="match status" value="1"/>
</dbReference>
<dbReference type="InterPro" id="IPR009057">
    <property type="entry name" value="Homeodomain-like_sf"/>
</dbReference>
<dbReference type="PANTHER" id="PTHR30055">
    <property type="entry name" value="HTH-TYPE TRANSCRIPTIONAL REGULATOR RUTR"/>
    <property type="match status" value="1"/>
</dbReference>
<dbReference type="EMBL" id="CAEZYF010000002">
    <property type="protein sequence ID" value="CAB4707816.1"/>
    <property type="molecule type" value="Genomic_DNA"/>
</dbReference>
<dbReference type="InterPro" id="IPR001647">
    <property type="entry name" value="HTH_TetR"/>
</dbReference>
<dbReference type="PRINTS" id="PR00455">
    <property type="entry name" value="HTHTETR"/>
</dbReference>
<organism evidence="8">
    <name type="scientific">freshwater metagenome</name>
    <dbReference type="NCBI Taxonomy" id="449393"/>
    <lineage>
        <taxon>unclassified sequences</taxon>
        <taxon>metagenomes</taxon>
        <taxon>ecological metagenomes</taxon>
    </lineage>
</organism>
<reference evidence="8" key="1">
    <citation type="submission" date="2020-05" db="EMBL/GenBank/DDBJ databases">
        <authorList>
            <person name="Chiriac C."/>
            <person name="Salcher M."/>
            <person name="Ghai R."/>
            <person name="Kavagutti S V."/>
        </authorList>
    </citation>
    <scope>NUCLEOTIDE SEQUENCE</scope>
</reference>
<dbReference type="AlphaFoldDB" id="A0A6J7GT21"/>
<evidence type="ECO:0000313" key="7">
    <source>
        <dbReference type="EMBL" id="CAB4853114.1"/>
    </source>
</evidence>
<dbReference type="SUPFAM" id="SSF46689">
    <property type="entry name" value="Homeodomain-like"/>
    <property type="match status" value="1"/>
</dbReference>
<evidence type="ECO:0000313" key="6">
    <source>
        <dbReference type="EMBL" id="CAB4707816.1"/>
    </source>
</evidence>
<evidence type="ECO:0000259" key="4">
    <source>
        <dbReference type="PROSITE" id="PS50977"/>
    </source>
</evidence>
<dbReference type="Pfam" id="PF16859">
    <property type="entry name" value="TetR_C_11"/>
    <property type="match status" value="1"/>
</dbReference>
<evidence type="ECO:0000313" key="8">
    <source>
        <dbReference type="EMBL" id="CAB4911587.1"/>
    </source>
</evidence>
<evidence type="ECO:0000313" key="5">
    <source>
        <dbReference type="EMBL" id="CAB4362683.1"/>
    </source>
</evidence>